<dbReference type="PANTHER" id="PTHR24567:SF26">
    <property type="entry name" value="REGULATORY PROTEIN YEIL"/>
    <property type="match status" value="1"/>
</dbReference>
<keyword evidence="6" id="KW-0808">Transferase</keyword>
<sequence length="238" mass="26818">MGRQIKRLCVMGKCEQCIVRQFSALRALDKDELMRMSNCKTSHSVKKGEALFEEGDHINGVFCIKSGICKLTKLSPNGKNQIVKFIKRGDLLGQRSLISDEAVNLSAVAIDEMEVCFIPKEEVMRFFKENSKFNAEIIKDICHDLKLADDAIVEMAQKSVKQRLAGALLEFEEEFGVDKEQYLKVSLSREEISNVVGTATESLIRMLSDFSKKGMLETNGKKIKIANRTELERVAEGF</sequence>
<dbReference type="Pfam" id="PF13545">
    <property type="entry name" value="HTH_Crp_2"/>
    <property type="match status" value="1"/>
</dbReference>
<evidence type="ECO:0000256" key="3">
    <source>
        <dbReference type="ARBA" id="ARBA00023163"/>
    </source>
</evidence>
<dbReference type="InterPro" id="IPR018490">
    <property type="entry name" value="cNMP-bd_dom_sf"/>
</dbReference>
<dbReference type="PROSITE" id="PS51063">
    <property type="entry name" value="HTH_CRP_2"/>
    <property type="match status" value="1"/>
</dbReference>
<dbReference type="PANTHER" id="PTHR24567">
    <property type="entry name" value="CRP FAMILY TRANSCRIPTIONAL REGULATORY PROTEIN"/>
    <property type="match status" value="1"/>
</dbReference>
<evidence type="ECO:0000256" key="2">
    <source>
        <dbReference type="ARBA" id="ARBA00023125"/>
    </source>
</evidence>
<dbReference type="CDD" id="cd00038">
    <property type="entry name" value="CAP_ED"/>
    <property type="match status" value="1"/>
</dbReference>
<dbReference type="GO" id="GO:0005829">
    <property type="term" value="C:cytosol"/>
    <property type="evidence" value="ECO:0007669"/>
    <property type="project" value="TreeGrafter"/>
</dbReference>
<evidence type="ECO:0000313" key="7">
    <source>
        <dbReference type="Proteomes" id="UP000183209"/>
    </source>
</evidence>
<dbReference type="EMBL" id="FPAG01000003">
    <property type="protein sequence ID" value="SFS62913.1"/>
    <property type="molecule type" value="Genomic_DNA"/>
</dbReference>
<name>A0A1I6RDX4_9FLAO</name>
<evidence type="ECO:0000313" key="6">
    <source>
        <dbReference type="EMBL" id="SFS62913.1"/>
    </source>
</evidence>
<dbReference type="InterPro" id="IPR036390">
    <property type="entry name" value="WH_DNA-bd_sf"/>
</dbReference>
<evidence type="ECO:0000256" key="1">
    <source>
        <dbReference type="ARBA" id="ARBA00023015"/>
    </source>
</evidence>
<keyword evidence="1" id="KW-0805">Transcription regulation</keyword>
<gene>
    <name evidence="6" type="ORF">SAMN04487906_1026</name>
</gene>
<evidence type="ECO:0000259" key="5">
    <source>
        <dbReference type="PROSITE" id="PS51063"/>
    </source>
</evidence>
<dbReference type="SUPFAM" id="SSF46785">
    <property type="entry name" value="Winged helix' DNA-binding domain"/>
    <property type="match status" value="1"/>
</dbReference>
<dbReference type="PROSITE" id="PS50042">
    <property type="entry name" value="CNMP_BINDING_3"/>
    <property type="match status" value="1"/>
</dbReference>
<dbReference type="InterPro" id="IPR000595">
    <property type="entry name" value="cNMP-bd_dom"/>
</dbReference>
<dbReference type="Pfam" id="PF00027">
    <property type="entry name" value="cNMP_binding"/>
    <property type="match status" value="1"/>
</dbReference>
<proteinExistence type="predicted"/>
<reference evidence="6 7" key="1">
    <citation type="submission" date="2016-10" db="EMBL/GenBank/DDBJ databases">
        <authorList>
            <person name="de Groot N.N."/>
        </authorList>
    </citation>
    <scope>NUCLEOTIDE SEQUENCE [LARGE SCALE GENOMIC DNA]</scope>
    <source>
        <strain evidence="6 7">CGMCC 1.6114</strain>
    </source>
</reference>
<dbReference type="PRINTS" id="PR00034">
    <property type="entry name" value="HTHCRP"/>
</dbReference>
<dbReference type="Gene3D" id="2.60.120.10">
    <property type="entry name" value="Jelly Rolls"/>
    <property type="match status" value="1"/>
</dbReference>
<protein>
    <submittedName>
        <fullName evidence="6">cAMP-binding domain of CRP or a regulatory subunit of cAMP-dependent protein kinases</fullName>
    </submittedName>
</protein>
<dbReference type="GO" id="GO:0003677">
    <property type="term" value="F:DNA binding"/>
    <property type="evidence" value="ECO:0007669"/>
    <property type="project" value="UniProtKB-KW"/>
</dbReference>
<keyword evidence="2" id="KW-0238">DNA-binding</keyword>
<dbReference type="GO" id="GO:0003700">
    <property type="term" value="F:DNA-binding transcription factor activity"/>
    <property type="evidence" value="ECO:0007669"/>
    <property type="project" value="TreeGrafter"/>
</dbReference>
<dbReference type="InterPro" id="IPR050397">
    <property type="entry name" value="Env_Response_Regulators"/>
</dbReference>
<dbReference type="Gene3D" id="1.10.10.10">
    <property type="entry name" value="Winged helix-like DNA-binding domain superfamily/Winged helix DNA-binding domain"/>
    <property type="match status" value="1"/>
</dbReference>
<dbReference type="SUPFAM" id="SSF51206">
    <property type="entry name" value="cAMP-binding domain-like"/>
    <property type="match status" value="1"/>
</dbReference>
<dbReference type="InterPro" id="IPR014710">
    <property type="entry name" value="RmlC-like_jellyroll"/>
</dbReference>
<dbReference type="SMART" id="SM00100">
    <property type="entry name" value="cNMP"/>
    <property type="match status" value="1"/>
</dbReference>
<accession>A0A1I6RDX4</accession>
<feature type="domain" description="Cyclic nucleotide-binding" evidence="4">
    <location>
        <begin position="24"/>
        <end position="144"/>
    </location>
</feature>
<organism evidence="6 7">
    <name type="scientific">Zhouia amylolytica</name>
    <dbReference type="NCBI Taxonomy" id="376730"/>
    <lineage>
        <taxon>Bacteria</taxon>
        <taxon>Pseudomonadati</taxon>
        <taxon>Bacteroidota</taxon>
        <taxon>Flavobacteriia</taxon>
        <taxon>Flavobacteriales</taxon>
        <taxon>Flavobacteriaceae</taxon>
        <taxon>Zhouia</taxon>
    </lineage>
</organism>
<dbReference type="GO" id="GO:0016301">
    <property type="term" value="F:kinase activity"/>
    <property type="evidence" value="ECO:0007669"/>
    <property type="project" value="UniProtKB-KW"/>
</dbReference>
<feature type="domain" description="HTH crp-type" evidence="5">
    <location>
        <begin position="158"/>
        <end position="229"/>
    </location>
</feature>
<dbReference type="InterPro" id="IPR036388">
    <property type="entry name" value="WH-like_DNA-bd_sf"/>
</dbReference>
<dbReference type="SMART" id="SM00419">
    <property type="entry name" value="HTH_CRP"/>
    <property type="match status" value="1"/>
</dbReference>
<keyword evidence="6" id="KW-0418">Kinase</keyword>
<keyword evidence="3" id="KW-0804">Transcription</keyword>
<dbReference type="AlphaFoldDB" id="A0A1I6RDX4"/>
<dbReference type="Proteomes" id="UP000183209">
    <property type="component" value="Unassembled WGS sequence"/>
</dbReference>
<evidence type="ECO:0000259" key="4">
    <source>
        <dbReference type="PROSITE" id="PS50042"/>
    </source>
</evidence>
<dbReference type="InterPro" id="IPR012318">
    <property type="entry name" value="HTH_CRP"/>
</dbReference>